<feature type="signal peptide" evidence="8">
    <location>
        <begin position="1"/>
        <end position="19"/>
    </location>
</feature>
<organism evidence="9 10">
    <name type="scientific">Thermonema lapsum</name>
    <dbReference type="NCBI Taxonomy" id="28195"/>
    <lineage>
        <taxon>Bacteria</taxon>
        <taxon>Pseudomonadati</taxon>
        <taxon>Bacteroidota</taxon>
        <taxon>Cytophagia</taxon>
        <taxon>Cytophagales</taxon>
        <taxon>Thermonemataceae</taxon>
        <taxon>Thermonema</taxon>
    </lineage>
</organism>
<dbReference type="GO" id="GO:0009279">
    <property type="term" value="C:cell outer membrane"/>
    <property type="evidence" value="ECO:0007669"/>
    <property type="project" value="UniProtKB-SubCell"/>
</dbReference>
<keyword evidence="6" id="KW-0472">Membrane</keyword>
<name>A0A846MTI4_9BACT</name>
<feature type="chain" id="PRO_5032534716" evidence="8">
    <location>
        <begin position="20"/>
        <end position="418"/>
    </location>
</feature>
<dbReference type="Pfam" id="PF03349">
    <property type="entry name" value="Toluene_X"/>
    <property type="match status" value="1"/>
</dbReference>
<dbReference type="InterPro" id="IPR005017">
    <property type="entry name" value="OMPP1/FadL/TodX"/>
</dbReference>
<reference evidence="9 10" key="1">
    <citation type="submission" date="2020-03" db="EMBL/GenBank/DDBJ databases">
        <title>Genomic Encyclopedia of Type Strains, Phase IV (KMG-IV): sequencing the most valuable type-strain genomes for metagenomic binning, comparative biology and taxonomic classification.</title>
        <authorList>
            <person name="Goeker M."/>
        </authorList>
    </citation>
    <scope>NUCLEOTIDE SEQUENCE [LARGE SCALE GENOMIC DNA]</scope>
    <source>
        <strain evidence="9 10">DSM 5718</strain>
    </source>
</reference>
<evidence type="ECO:0000256" key="5">
    <source>
        <dbReference type="ARBA" id="ARBA00022729"/>
    </source>
</evidence>
<dbReference type="Proteomes" id="UP000537126">
    <property type="component" value="Unassembled WGS sequence"/>
</dbReference>
<comment type="similarity">
    <text evidence="2">Belongs to the OmpP1/FadL family.</text>
</comment>
<dbReference type="PANTHER" id="PTHR35093">
    <property type="entry name" value="OUTER MEMBRANE PROTEIN NMB0088-RELATED"/>
    <property type="match status" value="1"/>
</dbReference>
<dbReference type="EMBL" id="JAASRN010000003">
    <property type="protein sequence ID" value="NIK74537.1"/>
    <property type="molecule type" value="Genomic_DNA"/>
</dbReference>
<comment type="caution">
    <text evidence="9">The sequence shown here is derived from an EMBL/GenBank/DDBJ whole genome shotgun (WGS) entry which is preliminary data.</text>
</comment>
<evidence type="ECO:0000256" key="7">
    <source>
        <dbReference type="ARBA" id="ARBA00023237"/>
    </source>
</evidence>
<comment type="subcellular location">
    <subcellularLocation>
        <location evidence="1">Cell outer membrane</location>
        <topology evidence="1">Multi-pass membrane protein</topology>
    </subcellularLocation>
</comment>
<dbReference type="RefSeq" id="WP_166920396.1">
    <property type="nucleotide sequence ID" value="NZ_JAASRN010000003.1"/>
</dbReference>
<dbReference type="AlphaFoldDB" id="A0A846MTI4"/>
<evidence type="ECO:0000256" key="8">
    <source>
        <dbReference type="SAM" id="SignalP"/>
    </source>
</evidence>
<protein>
    <submittedName>
        <fullName evidence="9">Long-chain fatty acid transport protein</fullName>
    </submittedName>
</protein>
<evidence type="ECO:0000256" key="6">
    <source>
        <dbReference type="ARBA" id="ARBA00023136"/>
    </source>
</evidence>
<evidence type="ECO:0000313" key="10">
    <source>
        <dbReference type="Proteomes" id="UP000537126"/>
    </source>
</evidence>
<evidence type="ECO:0000256" key="3">
    <source>
        <dbReference type="ARBA" id="ARBA00022452"/>
    </source>
</evidence>
<evidence type="ECO:0000313" key="9">
    <source>
        <dbReference type="EMBL" id="NIK74537.1"/>
    </source>
</evidence>
<dbReference type="SUPFAM" id="SSF56935">
    <property type="entry name" value="Porins"/>
    <property type="match status" value="1"/>
</dbReference>
<keyword evidence="4" id="KW-0812">Transmembrane</keyword>
<keyword evidence="3" id="KW-1134">Transmembrane beta strand</keyword>
<keyword evidence="5 8" id="KW-0732">Signal</keyword>
<sequence>MKKLVLSLLVGASSFAAYAGGFQVVLQGVRQTSMGNVATAVPDAASMFFNPGAVAMLEGNVVSAGVSPIISRVSYLESEPYYSEAKTDNPVSLPFYLYAAFGFGPENANGVKRLKAGVGVFTPFGSTVKWEDGWAKQSYLRELSLRAIYIQPTVSFMLSDYIGIGAGLDVVVGSIDLKRGIPDPTTGNFAEVKFSGTTETALGYNLGLFVKSPDGFSFGLNYRSKVTSEVKNGDVTFDLTGTSQTFQQNANLQDTKFSSSLPLPAVLTLGFAYSNDKLTVATDLRYTQWSDYKELKFEFQDPIAGATRSVSKRKYKDALTLGIGAEYGVTDALKARIGAYYDFTPVPQGYMTAETPDANALGLTAGLGYSLGKLNINAGFLFVNKEKRSQLAASDANTISGTFKTQAYIPSFGVSYNF</sequence>
<evidence type="ECO:0000256" key="1">
    <source>
        <dbReference type="ARBA" id="ARBA00004571"/>
    </source>
</evidence>
<evidence type="ECO:0000256" key="4">
    <source>
        <dbReference type="ARBA" id="ARBA00022692"/>
    </source>
</evidence>
<evidence type="ECO:0000256" key="2">
    <source>
        <dbReference type="ARBA" id="ARBA00008163"/>
    </source>
</evidence>
<proteinExistence type="inferred from homology"/>
<keyword evidence="10" id="KW-1185">Reference proteome</keyword>
<accession>A0A846MTI4</accession>
<dbReference type="Gene3D" id="2.40.160.60">
    <property type="entry name" value="Outer membrane protein transport protein (OMPP1/FadL/TodX)"/>
    <property type="match status" value="1"/>
</dbReference>
<gene>
    <name evidence="9" type="ORF">FHS56_002062</name>
</gene>
<dbReference type="PANTHER" id="PTHR35093:SF8">
    <property type="entry name" value="OUTER MEMBRANE PROTEIN NMB0088-RELATED"/>
    <property type="match status" value="1"/>
</dbReference>
<dbReference type="GO" id="GO:0015483">
    <property type="term" value="F:long-chain fatty acid transporting porin activity"/>
    <property type="evidence" value="ECO:0007669"/>
    <property type="project" value="TreeGrafter"/>
</dbReference>
<keyword evidence="7" id="KW-0998">Cell outer membrane</keyword>